<dbReference type="PANTHER" id="PTHR21505">
    <property type="entry name" value="MADF DOMAIN-CONTAINING PROTEIN-RELATED"/>
    <property type="match status" value="1"/>
</dbReference>
<name>A0AAN9VMC8_9ORTH</name>
<dbReference type="Pfam" id="PF10545">
    <property type="entry name" value="MADF_DNA_bdg"/>
    <property type="match status" value="1"/>
</dbReference>
<organism evidence="2 3">
    <name type="scientific">Gryllus longicercus</name>
    <dbReference type="NCBI Taxonomy" id="2509291"/>
    <lineage>
        <taxon>Eukaryota</taxon>
        <taxon>Metazoa</taxon>
        <taxon>Ecdysozoa</taxon>
        <taxon>Arthropoda</taxon>
        <taxon>Hexapoda</taxon>
        <taxon>Insecta</taxon>
        <taxon>Pterygota</taxon>
        <taxon>Neoptera</taxon>
        <taxon>Polyneoptera</taxon>
        <taxon>Orthoptera</taxon>
        <taxon>Ensifera</taxon>
        <taxon>Gryllidea</taxon>
        <taxon>Grylloidea</taxon>
        <taxon>Gryllidae</taxon>
        <taxon>Gryllinae</taxon>
        <taxon>Gryllus</taxon>
    </lineage>
</organism>
<keyword evidence="3" id="KW-1185">Reference proteome</keyword>
<comment type="caution">
    <text evidence="2">The sequence shown here is derived from an EMBL/GenBank/DDBJ whole genome shotgun (WGS) entry which is preliminary data.</text>
</comment>
<dbReference type="PANTHER" id="PTHR21505:SF12">
    <property type="entry name" value="MADF DOMAIN-CONTAINING PROTEIN-RELATED"/>
    <property type="match status" value="1"/>
</dbReference>
<reference evidence="2 3" key="1">
    <citation type="submission" date="2024-03" db="EMBL/GenBank/DDBJ databases">
        <title>The genome assembly and annotation of the cricket Gryllus longicercus Weissman &amp; Gray.</title>
        <authorList>
            <person name="Szrajer S."/>
            <person name="Gray D."/>
            <person name="Ylla G."/>
        </authorList>
    </citation>
    <scope>NUCLEOTIDE SEQUENCE [LARGE SCALE GENOMIC DNA]</scope>
    <source>
        <strain evidence="2">DAG 2021-001</strain>
        <tissue evidence="2">Whole body minus gut</tissue>
    </source>
</reference>
<gene>
    <name evidence="2" type="ORF">R5R35_001294</name>
</gene>
<feature type="domain" description="MADF" evidence="1">
    <location>
        <begin position="9"/>
        <end position="99"/>
    </location>
</feature>
<dbReference type="AlphaFoldDB" id="A0AAN9VMC8"/>
<accession>A0AAN9VMC8</accession>
<dbReference type="SMART" id="SM00595">
    <property type="entry name" value="MADF"/>
    <property type="match status" value="1"/>
</dbReference>
<evidence type="ECO:0000313" key="3">
    <source>
        <dbReference type="Proteomes" id="UP001378592"/>
    </source>
</evidence>
<dbReference type="Proteomes" id="UP001378592">
    <property type="component" value="Unassembled WGS sequence"/>
</dbReference>
<protein>
    <recommendedName>
        <fullName evidence="1">MADF domain-containing protein</fullName>
    </recommendedName>
</protein>
<proteinExistence type="predicted"/>
<evidence type="ECO:0000313" key="2">
    <source>
        <dbReference type="EMBL" id="KAK7867640.1"/>
    </source>
</evidence>
<dbReference type="EMBL" id="JAZDUA010000114">
    <property type="protein sequence ID" value="KAK7867640.1"/>
    <property type="molecule type" value="Genomic_DNA"/>
</dbReference>
<evidence type="ECO:0000259" key="1">
    <source>
        <dbReference type="PROSITE" id="PS51029"/>
    </source>
</evidence>
<sequence>MWSSDKIKLLIELVKTRECLWHVKSCEYRNHARRRLAYEEIAAILDIPTEEIKRKLHTLRAQYSKETGKIRKMEHSSGRTYSSKWEHYDQLRFMFSHSEEWSTPDQRVAEYNSQSIDAEDVKPAMELTTNVIEVESYPSTSYSNLQDSQTSLAASSPISSPAPPYLTSVMKTKRKRIDELENFHTTCWEILSEKKNKDEFSIFGEFVASEMRQMSDRSDLVFRLKHKIQKVILEISEEYALSVFGNQSNYEASSR</sequence>
<dbReference type="InterPro" id="IPR006578">
    <property type="entry name" value="MADF-dom"/>
</dbReference>
<dbReference type="PROSITE" id="PS51029">
    <property type="entry name" value="MADF"/>
    <property type="match status" value="1"/>
</dbReference>